<protein>
    <recommendedName>
        <fullName evidence="9">Protein unc-50 homolog</fullName>
    </recommendedName>
</protein>
<proteinExistence type="inferred from homology"/>
<feature type="transmembrane region" description="Helical" evidence="6">
    <location>
        <begin position="73"/>
        <end position="96"/>
    </location>
</feature>
<dbReference type="OrthoDB" id="10027013at2759"/>
<gene>
    <name evidence="7" type="ORF">ACAOBT_LOCUS4121</name>
</gene>
<name>A0A9P0JZK5_ACAOB</name>
<comment type="similarity">
    <text evidence="2">Belongs to the unc-50 family.</text>
</comment>
<comment type="caution">
    <text evidence="7">The sequence shown here is derived from an EMBL/GenBank/DDBJ whole genome shotgun (WGS) entry which is preliminary data.</text>
</comment>
<evidence type="ECO:0000256" key="1">
    <source>
        <dbReference type="ARBA" id="ARBA00004141"/>
    </source>
</evidence>
<keyword evidence="4 6" id="KW-1133">Transmembrane helix</keyword>
<sequence length="247" mass="29693">MSSIPLPATQRDCMSAAAKRWKYFRKIFKFEQMDFEFAFWQMLYLFISPQKVYRNFHYRKQTKSQFARDDPAFLLLFAAWLCVTSIGFAIVLKLSFLQFIHFLLYTIFVDCIIIGILVATFFWFILNRYCRKKDEVQDVEWGYTFDVHLNAFFPPLVLLHFFQLFFYNGLISHEWFISRLLGNTFWLVAVLYYIYITFLGYSSLNFLRYTHLVISPIPLVIIFYIVTLVSGFNITHSLMDFYKYRVV</sequence>
<dbReference type="PANTHER" id="PTHR12841:SF6">
    <property type="entry name" value="PROTEIN UNC-50 HOMOLOG"/>
    <property type="match status" value="1"/>
</dbReference>
<dbReference type="Proteomes" id="UP001152888">
    <property type="component" value="Unassembled WGS sequence"/>
</dbReference>
<feature type="transmembrane region" description="Helical" evidence="6">
    <location>
        <begin position="102"/>
        <end position="126"/>
    </location>
</feature>
<evidence type="ECO:0000313" key="7">
    <source>
        <dbReference type="EMBL" id="CAH1961362.1"/>
    </source>
</evidence>
<feature type="transmembrane region" description="Helical" evidence="6">
    <location>
        <begin position="147"/>
        <end position="166"/>
    </location>
</feature>
<keyword evidence="3 6" id="KW-0812">Transmembrane</keyword>
<dbReference type="PANTHER" id="PTHR12841">
    <property type="entry name" value="PROTEIN UNC-50 HOMOLOG"/>
    <property type="match status" value="1"/>
</dbReference>
<feature type="transmembrane region" description="Helical" evidence="6">
    <location>
        <begin position="219"/>
        <end position="239"/>
    </location>
</feature>
<evidence type="ECO:0000256" key="6">
    <source>
        <dbReference type="SAM" id="Phobius"/>
    </source>
</evidence>
<evidence type="ECO:0008006" key="9">
    <source>
        <dbReference type="Google" id="ProtNLM"/>
    </source>
</evidence>
<evidence type="ECO:0000256" key="2">
    <source>
        <dbReference type="ARBA" id="ARBA00006293"/>
    </source>
</evidence>
<dbReference type="AlphaFoldDB" id="A0A9P0JZK5"/>
<evidence type="ECO:0000256" key="5">
    <source>
        <dbReference type="ARBA" id="ARBA00023136"/>
    </source>
</evidence>
<keyword evidence="8" id="KW-1185">Reference proteome</keyword>
<reference evidence="7" key="1">
    <citation type="submission" date="2022-03" db="EMBL/GenBank/DDBJ databases">
        <authorList>
            <person name="Sayadi A."/>
        </authorList>
    </citation>
    <scope>NUCLEOTIDE SEQUENCE</scope>
</reference>
<organism evidence="7 8">
    <name type="scientific">Acanthoscelides obtectus</name>
    <name type="common">Bean weevil</name>
    <name type="synonym">Bruchus obtectus</name>
    <dbReference type="NCBI Taxonomy" id="200917"/>
    <lineage>
        <taxon>Eukaryota</taxon>
        <taxon>Metazoa</taxon>
        <taxon>Ecdysozoa</taxon>
        <taxon>Arthropoda</taxon>
        <taxon>Hexapoda</taxon>
        <taxon>Insecta</taxon>
        <taxon>Pterygota</taxon>
        <taxon>Neoptera</taxon>
        <taxon>Endopterygota</taxon>
        <taxon>Coleoptera</taxon>
        <taxon>Polyphaga</taxon>
        <taxon>Cucujiformia</taxon>
        <taxon>Chrysomeloidea</taxon>
        <taxon>Chrysomelidae</taxon>
        <taxon>Bruchinae</taxon>
        <taxon>Bruchini</taxon>
        <taxon>Acanthoscelides</taxon>
    </lineage>
</organism>
<dbReference type="InterPro" id="IPR007881">
    <property type="entry name" value="UNC-50"/>
</dbReference>
<evidence type="ECO:0000313" key="8">
    <source>
        <dbReference type="Proteomes" id="UP001152888"/>
    </source>
</evidence>
<dbReference type="EMBL" id="CAKOFQ010006694">
    <property type="protein sequence ID" value="CAH1961362.1"/>
    <property type="molecule type" value="Genomic_DNA"/>
</dbReference>
<dbReference type="GO" id="GO:0000139">
    <property type="term" value="C:Golgi membrane"/>
    <property type="evidence" value="ECO:0007669"/>
    <property type="project" value="TreeGrafter"/>
</dbReference>
<feature type="transmembrane region" description="Helical" evidence="6">
    <location>
        <begin position="186"/>
        <end position="207"/>
    </location>
</feature>
<dbReference type="Pfam" id="PF05216">
    <property type="entry name" value="UNC-50"/>
    <property type="match status" value="1"/>
</dbReference>
<evidence type="ECO:0000256" key="3">
    <source>
        <dbReference type="ARBA" id="ARBA00022692"/>
    </source>
</evidence>
<keyword evidence="5 6" id="KW-0472">Membrane</keyword>
<comment type="subcellular location">
    <subcellularLocation>
        <location evidence="1">Membrane</location>
        <topology evidence="1">Multi-pass membrane protein</topology>
    </subcellularLocation>
</comment>
<accession>A0A9P0JZK5</accession>
<evidence type="ECO:0000256" key="4">
    <source>
        <dbReference type="ARBA" id="ARBA00022989"/>
    </source>
</evidence>